<keyword evidence="1" id="KW-0175">Coiled coil</keyword>
<evidence type="ECO:0000313" key="3">
    <source>
        <dbReference type="EMBL" id="KYJ87564.1"/>
    </source>
</evidence>
<feature type="region of interest" description="Disordered" evidence="2">
    <location>
        <begin position="77"/>
        <end position="98"/>
    </location>
</feature>
<reference evidence="3 4" key="1">
    <citation type="submission" date="2015-11" db="EMBL/GenBank/DDBJ databases">
        <title>Draft genome of Sulfurovum riftiae 1812E, a member of the Epsilonproteobacteria isolated from the tube of the deep-sea hydrothermal vent tubewom Riftia pachyptila.</title>
        <authorList>
            <person name="Vetriani C."/>
            <person name="Giovannelli D."/>
        </authorList>
    </citation>
    <scope>NUCLEOTIDE SEQUENCE [LARGE SCALE GENOMIC DNA]</scope>
    <source>
        <strain evidence="3 4">1812E</strain>
    </source>
</reference>
<sequence length="98" mass="11296">MGIKKFIENVKEILELDEFENAGKKKSIKRLLKKLKARKEELEKSAKKKSDKKVSKEIKEELNIITLQIKKGEKILEELNSGNSQNKKTTKGEKNGKK</sequence>
<feature type="coiled-coil region" evidence="1">
    <location>
        <begin position="25"/>
        <end position="52"/>
    </location>
</feature>
<evidence type="ECO:0000313" key="4">
    <source>
        <dbReference type="Proteomes" id="UP000075359"/>
    </source>
</evidence>
<comment type="caution">
    <text evidence="3">The sequence shown here is derived from an EMBL/GenBank/DDBJ whole genome shotgun (WGS) entry which is preliminary data.</text>
</comment>
<dbReference type="STRING" id="1630136.AS592_10705"/>
<gene>
    <name evidence="3" type="ORF">AS592_10705</name>
</gene>
<dbReference type="Proteomes" id="UP000075359">
    <property type="component" value="Unassembled WGS sequence"/>
</dbReference>
<organism evidence="3 4">
    <name type="scientific">Sulfurovum riftiae</name>
    <dbReference type="NCBI Taxonomy" id="1630136"/>
    <lineage>
        <taxon>Bacteria</taxon>
        <taxon>Pseudomonadati</taxon>
        <taxon>Campylobacterota</taxon>
        <taxon>Epsilonproteobacteria</taxon>
        <taxon>Campylobacterales</taxon>
        <taxon>Sulfurovaceae</taxon>
        <taxon>Sulfurovum</taxon>
    </lineage>
</organism>
<name>A0A151CJF6_9BACT</name>
<proteinExistence type="predicted"/>
<evidence type="ECO:0000256" key="1">
    <source>
        <dbReference type="SAM" id="Coils"/>
    </source>
</evidence>
<dbReference type="EMBL" id="LNKT01000001">
    <property type="protein sequence ID" value="KYJ87564.1"/>
    <property type="molecule type" value="Genomic_DNA"/>
</dbReference>
<accession>A0A151CJF6</accession>
<dbReference type="AlphaFoldDB" id="A0A151CJF6"/>
<keyword evidence="4" id="KW-1185">Reference proteome</keyword>
<protein>
    <submittedName>
        <fullName evidence="3">Uncharacterized protein</fullName>
    </submittedName>
</protein>
<dbReference type="RefSeq" id="WP_067328499.1">
    <property type="nucleotide sequence ID" value="NZ_LNKT01000001.1"/>
</dbReference>
<evidence type="ECO:0000256" key="2">
    <source>
        <dbReference type="SAM" id="MobiDB-lite"/>
    </source>
</evidence>